<protein>
    <submittedName>
        <fullName evidence="1">Uncharacterized protein</fullName>
    </submittedName>
</protein>
<dbReference type="OrthoDB" id="3132318at2759"/>
<proteinExistence type="predicted"/>
<dbReference type="AlphaFoldDB" id="A0A9P3PYN9"/>
<evidence type="ECO:0000313" key="2">
    <source>
        <dbReference type="Proteomes" id="UP001063166"/>
    </source>
</evidence>
<keyword evidence="2" id="KW-1185">Reference proteome</keyword>
<name>A0A9P3PYN9_LYOSH</name>
<dbReference type="Proteomes" id="UP001063166">
    <property type="component" value="Unassembled WGS sequence"/>
</dbReference>
<gene>
    <name evidence="1" type="ORF">LshimejAT787_2300100</name>
</gene>
<evidence type="ECO:0000313" key="1">
    <source>
        <dbReference type="EMBL" id="GLB45450.1"/>
    </source>
</evidence>
<reference evidence="1" key="1">
    <citation type="submission" date="2022-07" db="EMBL/GenBank/DDBJ databases">
        <title>The genome of Lyophyllum shimeji provides insight into the initial evolution of ectomycorrhizal fungal genome.</title>
        <authorList>
            <person name="Kobayashi Y."/>
            <person name="Shibata T."/>
            <person name="Hirakawa H."/>
            <person name="Shigenobu S."/>
            <person name="Nishiyama T."/>
            <person name="Yamada A."/>
            <person name="Hasebe M."/>
            <person name="Kawaguchi M."/>
        </authorList>
    </citation>
    <scope>NUCLEOTIDE SEQUENCE</scope>
    <source>
        <strain evidence="1">AT787</strain>
    </source>
</reference>
<dbReference type="EMBL" id="BRPK01000023">
    <property type="protein sequence ID" value="GLB45450.1"/>
    <property type="molecule type" value="Genomic_DNA"/>
</dbReference>
<comment type="caution">
    <text evidence="1">The sequence shown here is derived from an EMBL/GenBank/DDBJ whole genome shotgun (WGS) entry which is preliminary data.</text>
</comment>
<sequence length="82" mass="9627">MCRRIAEGTRWTRCQHFQRHGIIAIVDCNSYRCSLSHFHPPECRSPNCRCFNVYGEEIQKDVDTVDEFCFQCRTAQGRAGRQ</sequence>
<accession>A0A9P3PYN9</accession>
<organism evidence="1 2">
    <name type="scientific">Lyophyllum shimeji</name>
    <name type="common">Hon-shimeji</name>
    <name type="synonym">Tricholoma shimeji</name>
    <dbReference type="NCBI Taxonomy" id="47721"/>
    <lineage>
        <taxon>Eukaryota</taxon>
        <taxon>Fungi</taxon>
        <taxon>Dikarya</taxon>
        <taxon>Basidiomycota</taxon>
        <taxon>Agaricomycotina</taxon>
        <taxon>Agaricomycetes</taxon>
        <taxon>Agaricomycetidae</taxon>
        <taxon>Agaricales</taxon>
        <taxon>Tricholomatineae</taxon>
        <taxon>Lyophyllaceae</taxon>
        <taxon>Lyophyllum</taxon>
    </lineage>
</organism>